<comment type="subcellular location">
    <subcellularLocation>
        <location evidence="2">Cytoplasm</location>
    </subcellularLocation>
    <subcellularLocation>
        <location evidence="1">Nucleus</location>
    </subcellularLocation>
</comment>
<feature type="domain" description="C2H2-type" evidence="10">
    <location>
        <begin position="863"/>
        <end position="891"/>
    </location>
</feature>
<keyword evidence="4" id="KW-0963">Cytoplasm</keyword>
<dbReference type="GO" id="GO:0005829">
    <property type="term" value="C:cytosol"/>
    <property type="evidence" value="ECO:0007669"/>
    <property type="project" value="TreeGrafter"/>
</dbReference>
<dbReference type="GO" id="GO:0010948">
    <property type="term" value="P:negative regulation of cell cycle process"/>
    <property type="evidence" value="ECO:0007669"/>
    <property type="project" value="UniProtKB-ARBA"/>
</dbReference>
<feature type="region of interest" description="Disordered" evidence="9">
    <location>
        <begin position="1407"/>
        <end position="1457"/>
    </location>
</feature>
<dbReference type="FunFam" id="3.30.160.60:FF:001843">
    <property type="entry name" value="Zinc finger 30C"/>
    <property type="match status" value="1"/>
</dbReference>
<keyword evidence="6" id="KW-0539">Nucleus</keyword>
<feature type="region of interest" description="Disordered" evidence="9">
    <location>
        <begin position="686"/>
        <end position="710"/>
    </location>
</feature>
<organism evidence="11 12">
    <name type="scientific">Anopheles melas</name>
    <dbReference type="NCBI Taxonomy" id="34690"/>
    <lineage>
        <taxon>Eukaryota</taxon>
        <taxon>Metazoa</taxon>
        <taxon>Ecdysozoa</taxon>
        <taxon>Arthropoda</taxon>
        <taxon>Hexapoda</taxon>
        <taxon>Insecta</taxon>
        <taxon>Pterygota</taxon>
        <taxon>Neoptera</taxon>
        <taxon>Endopterygota</taxon>
        <taxon>Diptera</taxon>
        <taxon>Nematocera</taxon>
        <taxon>Culicoidea</taxon>
        <taxon>Culicidae</taxon>
        <taxon>Anophelinae</taxon>
        <taxon>Anopheles</taxon>
    </lineage>
</organism>
<dbReference type="FunFam" id="3.30.160.60:FF:002470">
    <property type="entry name" value="Zinc finger protein 59"/>
    <property type="match status" value="1"/>
</dbReference>
<dbReference type="GO" id="GO:0072542">
    <property type="term" value="F:protein phosphatase activator activity"/>
    <property type="evidence" value="ECO:0007669"/>
    <property type="project" value="TreeGrafter"/>
</dbReference>
<feature type="domain" description="C2H2-type" evidence="10">
    <location>
        <begin position="481"/>
        <end position="511"/>
    </location>
</feature>
<keyword evidence="8" id="KW-0863">Zinc-finger</keyword>
<dbReference type="InterPro" id="IPR013087">
    <property type="entry name" value="Znf_C2H2_type"/>
</dbReference>
<dbReference type="InterPro" id="IPR016024">
    <property type="entry name" value="ARM-type_fold"/>
</dbReference>
<dbReference type="InterPro" id="IPR036236">
    <property type="entry name" value="Znf_C2H2_sf"/>
</dbReference>
<dbReference type="GO" id="GO:0008270">
    <property type="term" value="F:zinc ion binding"/>
    <property type="evidence" value="ECO:0007669"/>
    <property type="project" value="UniProtKB-KW"/>
</dbReference>
<dbReference type="InterPro" id="IPR012934">
    <property type="entry name" value="Znf_AD"/>
</dbReference>
<dbReference type="PANTHER" id="PTHR10257">
    <property type="entry name" value="SERINE/THREONINE PROTEIN PHOSPHATASE 2A PP2A REGULATORY SUBUNIT B"/>
    <property type="match status" value="1"/>
</dbReference>
<dbReference type="SUPFAM" id="SSF48371">
    <property type="entry name" value="ARM repeat"/>
    <property type="match status" value="1"/>
</dbReference>
<evidence type="ECO:0000256" key="5">
    <source>
        <dbReference type="ARBA" id="ARBA00022553"/>
    </source>
</evidence>
<evidence type="ECO:0000256" key="7">
    <source>
        <dbReference type="ARBA" id="ARBA00064351"/>
    </source>
</evidence>
<feature type="compositionally biased region" description="Basic residues" evidence="9">
    <location>
        <begin position="1"/>
        <end position="11"/>
    </location>
</feature>
<dbReference type="GO" id="GO:0098813">
    <property type="term" value="P:nuclear chromosome segregation"/>
    <property type="evidence" value="ECO:0007669"/>
    <property type="project" value="UniProtKB-ARBA"/>
</dbReference>
<dbReference type="PROSITE" id="PS00028">
    <property type="entry name" value="ZINC_FINGER_C2H2_1"/>
    <property type="match status" value="9"/>
</dbReference>
<evidence type="ECO:0000256" key="8">
    <source>
        <dbReference type="PROSITE-ProRule" id="PRU00042"/>
    </source>
</evidence>
<reference evidence="11" key="2">
    <citation type="submission" date="2020-05" db="UniProtKB">
        <authorList>
            <consortium name="EnsemblMetazoa"/>
        </authorList>
    </citation>
    <scope>IDENTIFICATION</scope>
    <source>
        <strain evidence="11">CM1001059</strain>
    </source>
</reference>
<evidence type="ECO:0000313" key="12">
    <source>
        <dbReference type="Proteomes" id="UP000075902"/>
    </source>
</evidence>
<dbReference type="Pfam" id="PF07776">
    <property type="entry name" value="zf-AD"/>
    <property type="match status" value="1"/>
</dbReference>
<feature type="domain" description="C2H2-type" evidence="10">
    <location>
        <begin position="805"/>
        <end position="833"/>
    </location>
</feature>
<dbReference type="PROSITE" id="PS50157">
    <property type="entry name" value="ZINC_FINGER_C2H2_2"/>
    <property type="match status" value="10"/>
</dbReference>
<feature type="region of interest" description="Disordered" evidence="9">
    <location>
        <begin position="105"/>
        <end position="127"/>
    </location>
</feature>
<name>A0A182TQW5_9DIPT</name>
<feature type="domain" description="C2H2-type" evidence="10">
    <location>
        <begin position="892"/>
        <end position="919"/>
    </location>
</feature>
<dbReference type="SMART" id="SM00868">
    <property type="entry name" value="zf-AD"/>
    <property type="match status" value="1"/>
</dbReference>
<dbReference type="SMART" id="SM00355">
    <property type="entry name" value="ZnF_C2H2"/>
    <property type="match status" value="15"/>
</dbReference>
<dbReference type="GO" id="GO:0000159">
    <property type="term" value="C:protein phosphatase type 2A complex"/>
    <property type="evidence" value="ECO:0007669"/>
    <property type="project" value="InterPro"/>
</dbReference>
<evidence type="ECO:0000256" key="6">
    <source>
        <dbReference type="ARBA" id="ARBA00023242"/>
    </source>
</evidence>
<keyword evidence="12" id="KW-1185">Reference proteome</keyword>
<dbReference type="STRING" id="34690.A0A182TQW5"/>
<dbReference type="SUPFAM" id="SSF57667">
    <property type="entry name" value="beta-beta-alpha zinc fingers"/>
    <property type="match status" value="4"/>
</dbReference>
<dbReference type="FunFam" id="1.25.10.10:FF:000016">
    <property type="entry name" value="Serine/threonine-protein phosphatase 2A 56 kDa regulatory subunit"/>
    <property type="match status" value="1"/>
</dbReference>
<feature type="region of interest" description="Disordered" evidence="9">
    <location>
        <begin position="1"/>
        <end position="20"/>
    </location>
</feature>
<comment type="subunit">
    <text evidence="7">PP2A consists of a common heterodimeric core enzyme, composed of a 36 kDa catalytic subunit (subunit C) and a 65 kDa constant regulatory subunit (PR65 or subunit A), that associates with a variety of regulatory subunits. Proteins that associate with the core dimer include three families of regulatory subunits B (the R2/B/PR55/B55, R3/B''/PR72/PR130/PR59 and R5/B'/B56 families), the 48 kDa variable regulatory subunit, viral proteins, and cell signaling molecules.</text>
</comment>
<dbReference type="Pfam" id="PF01603">
    <property type="entry name" value="B56"/>
    <property type="match status" value="1"/>
</dbReference>
<dbReference type="GO" id="GO:0035556">
    <property type="term" value="P:intracellular signal transduction"/>
    <property type="evidence" value="ECO:0007669"/>
    <property type="project" value="UniProtKB-ARBA"/>
</dbReference>
<dbReference type="InterPro" id="IPR002554">
    <property type="entry name" value="PP2A_B56"/>
</dbReference>
<feature type="domain" description="C2H2-type" evidence="10">
    <location>
        <begin position="736"/>
        <end position="766"/>
    </location>
</feature>
<evidence type="ECO:0000256" key="1">
    <source>
        <dbReference type="ARBA" id="ARBA00004123"/>
    </source>
</evidence>
<feature type="domain" description="C2H2-type" evidence="10">
    <location>
        <begin position="648"/>
        <end position="673"/>
    </location>
</feature>
<feature type="domain" description="C2H2-type" evidence="10">
    <location>
        <begin position="582"/>
        <end position="605"/>
    </location>
</feature>
<dbReference type="Gene3D" id="3.30.160.60">
    <property type="entry name" value="Classic Zinc Finger"/>
    <property type="match status" value="8"/>
</dbReference>
<feature type="compositionally biased region" description="Acidic residues" evidence="9">
    <location>
        <begin position="105"/>
        <end position="115"/>
    </location>
</feature>
<feature type="compositionally biased region" description="Low complexity" evidence="9">
    <location>
        <begin position="1414"/>
        <end position="1434"/>
    </location>
</feature>
<evidence type="ECO:0000256" key="9">
    <source>
        <dbReference type="SAM" id="MobiDB-lite"/>
    </source>
</evidence>
<sequence>MLRRPSKRRKVSNMDEEETEFTPASVEQKCCICSKHPKGDLLELSTVVESGSSLTIATVVEQVASIKVNNVQKSICGGCWTKIQAAYSIQKEIRGSECMVQQDVECDSEEEEESAENANCTEKDHPDPLVVDSIDESEYCIEYLEEQAEEQQPPAKEEAADIEIEACCSDEEEHEELRADGGKVTRQFQMPNEATIVADVLHEQYRIVEVTGERCCGCSFVARSRKELLQHSETVHTVEMTDHGDYCPICFYKFSTDQQLERHIDEFKLNKMYVCLRCNRFYNVKRKLFNHLLECGGMVEEVDVQASGTNNDDALTIEALKEEDGEEEEGLEEDSQYEECYLQEGTDTDEQQELHAEDRLQNATDPRVMHRYKALFEEVLSNEELYCQLSEKELNVQDVQIAEQHVFETFKYIRLRGLRCCGCSYTCMSKALLIKHSNLAHPPENPSEHVDEHLCELCRAEFQNTLNLVKHICFFTTRQLFLCTVCDVSFLNKESLRNHQRHNERHRELENYKFEQAGIELDTAEGFVELDQPAVADELRKLVVEKISYRPKAVTCIPMPDERFIRRRKEYNNYSVLVVAGEYCCGCGKFFDTTSELQQHAEQEHYLPLNFCARTYGHQCEICYAVFELERGFAVHRSMSRSKQKTLYLCKLCGLLFSKKFCLARHMHSAPNHLSRLIVDAAANATGKEHDAPEEADAEPGPPEAAVSDPRVKEALQLHRSVEAKGLRKVGHLVWYHCCFPKCPETFTSEAALQEHAQAEHYGQRRENQNERQQDTNVCPTCCKPFQTLAKLYWHRVKRFVPREYKCKQCASTFDRWVQLKIHVEQEHSATPPSFECAECGKSFVLRARLVAHQKTHTDRKDHKCDVCGCAFVSKGLLKRHRRALHATELLFECKLCSKKFAVVEKLKIHQRVHTGERPYECTFCSRTFIHFSDRKRHEMAAHTMERPYKCKLCPASYIRNRELNLHMQKHQSDGKEKNLVKMERDCQRREPDQIDQRQQREELFIQKLRQCCVLFDFSEPLNDLKYKEIKRCALQEIVEHLNNQSNVITEPIYPEAFNMVATNLFRTLPPSSNPNGAEFDPEEDEPTLEVSWPHLQFVYELFLRFLESPDFQPNVAKRYIDHSFILNLLELFDSEDPRERDFLKTVLHRVYGKFLGLRAFIRKQINNIFYKFIYETEHHNGIAELLEILGSIINGFALPLKEEHKQFLLKVLLPLHKVKSLSVYHPQLAYCVVQFLEKDASLTQPVIKCLLKFWPKTHSPKEVMFLNELEEILDVIEPAEFQKVMEPLFRQIAKCVSSPHFQVAERALYYWNNDYIMSLISENSKVIMPIMFPALYSNSKSHWNKTIHGLIYNAIKLFMEMNQLLFDECHRKYQAEQETEQEKLAQRDALWQQMEDLAARNSKLTLNDDEQQSGSGRLSSSFSHPQQQQQHRQMNGTSGGGGGGVYDRRSIQHSST</sequence>
<feature type="domain" description="C2H2-type" evidence="10">
    <location>
        <begin position="949"/>
        <end position="976"/>
    </location>
</feature>
<evidence type="ECO:0000256" key="3">
    <source>
        <dbReference type="ARBA" id="ARBA00009745"/>
    </source>
</evidence>
<evidence type="ECO:0000313" key="11">
    <source>
        <dbReference type="EnsemblMetazoa" id="AMEC006720-PA"/>
    </source>
</evidence>
<reference evidence="12" key="1">
    <citation type="submission" date="2014-01" db="EMBL/GenBank/DDBJ databases">
        <title>The Genome Sequence of Anopheles melas CM1001059_A (V2).</title>
        <authorList>
            <consortium name="The Broad Institute Genomics Platform"/>
            <person name="Neafsey D.E."/>
            <person name="Besansky N."/>
            <person name="Howell P."/>
            <person name="Walton C."/>
            <person name="Young S.K."/>
            <person name="Zeng Q."/>
            <person name="Gargeya S."/>
            <person name="Fitzgerald M."/>
            <person name="Haas B."/>
            <person name="Abouelleil A."/>
            <person name="Allen A.W."/>
            <person name="Alvarado L."/>
            <person name="Arachchi H.M."/>
            <person name="Berlin A.M."/>
            <person name="Chapman S.B."/>
            <person name="Gainer-Dewar J."/>
            <person name="Goldberg J."/>
            <person name="Griggs A."/>
            <person name="Gujja S."/>
            <person name="Hansen M."/>
            <person name="Howarth C."/>
            <person name="Imamovic A."/>
            <person name="Ireland A."/>
            <person name="Larimer J."/>
            <person name="McCowan C."/>
            <person name="Murphy C."/>
            <person name="Pearson M."/>
            <person name="Poon T.W."/>
            <person name="Priest M."/>
            <person name="Roberts A."/>
            <person name="Saif S."/>
            <person name="Shea T."/>
            <person name="Sisk P."/>
            <person name="Sykes S."/>
            <person name="Wortman J."/>
            <person name="Nusbaum C."/>
            <person name="Birren B."/>
        </authorList>
    </citation>
    <scope>NUCLEOTIDE SEQUENCE [LARGE SCALE GENOMIC DNA]</scope>
    <source>
        <strain evidence="12">CM1001059</strain>
    </source>
</reference>
<comment type="similarity">
    <text evidence="3">Belongs to the phosphatase 2A regulatory subunit B56 family.</text>
</comment>
<dbReference type="PANTHER" id="PTHR10257:SF3">
    <property type="entry name" value="SERINE_THREONINE-PROTEIN PHOSPHATASE 2A 56 KDA REGULATORY SUBUNIT GAMMA ISOFORM"/>
    <property type="match status" value="1"/>
</dbReference>
<keyword evidence="8" id="KW-0862">Zinc</keyword>
<accession>A0A182TQW5</accession>
<dbReference type="GO" id="GO:0051754">
    <property type="term" value="P:meiotic sister chromatid cohesion, centromeric"/>
    <property type="evidence" value="ECO:0007669"/>
    <property type="project" value="UniProtKB-ARBA"/>
</dbReference>
<dbReference type="EnsemblMetazoa" id="AMEC006720-RA">
    <property type="protein sequence ID" value="AMEC006720-PA"/>
    <property type="gene ID" value="AMEC006720"/>
</dbReference>
<dbReference type="Proteomes" id="UP000075902">
    <property type="component" value="Unassembled WGS sequence"/>
</dbReference>
<dbReference type="Pfam" id="PF00096">
    <property type="entry name" value="zf-C2H2"/>
    <property type="match status" value="4"/>
</dbReference>
<evidence type="ECO:0000256" key="4">
    <source>
        <dbReference type="ARBA" id="ARBA00022490"/>
    </source>
</evidence>
<dbReference type="GO" id="GO:0005634">
    <property type="term" value="C:nucleus"/>
    <property type="evidence" value="ECO:0007669"/>
    <property type="project" value="UniProtKB-SubCell"/>
</dbReference>
<evidence type="ECO:0000259" key="10">
    <source>
        <dbReference type="PROSITE" id="PS50157"/>
    </source>
</evidence>
<keyword evidence="5" id="KW-0597">Phosphoprotein</keyword>
<feature type="domain" description="C2H2-type" evidence="10">
    <location>
        <begin position="835"/>
        <end position="862"/>
    </location>
</feature>
<dbReference type="InterPro" id="IPR011989">
    <property type="entry name" value="ARM-like"/>
</dbReference>
<protein>
    <recommendedName>
        <fullName evidence="10">C2H2-type domain-containing protein</fullName>
    </recommendedName>
</protein>
<dbReference type="GO" id="GO:1901990">
    <property type="term" value="P:regulation of mitotic cell cycle phase transition"/>
    <property type="evidence" value="ECO:0007669"/>
    <property type="project" value="UniProtKB-ARBA"/>
</dbReference>
<dbReference type="VEuPathDB" id="VectorBase:AMEC006720"/>
<feature type="domain" description="C2H2-type" evidence="10">
    <location>
        <begin position="920"/>
        <end position="948"/>
    </location>
</feature>
<proteinExistence type="inferred from homology"/>
<dbReference type="GO" id="GO:0000775">
    <property type="term" value="C:chromosome, centromeric region"/>
    <property type="evidence" value="ECO:0007669"/>
    <property type="project" value="UniProtKB-ARBA"/>
</dbReference>
<evidence type="ECO:0000256" key="2">
    <source>
        <dbReference type="ARBA" id="ARBA00004496"/>
    </source>
</evidence>
<dbReference type="Gene3D" id="1.25.10.10">
    <property type="entry name" value="Leucine-rich Repeat Variant"/>
    <property type="match status" value="1"/>
</dbReference>
<keyword evidence="8" id="KW-0479">Metal-binding</keyword>